<proteinExistence type="inferred from homology"/>
<keyword evidence="4" id="KW-0574">Periplasm</keyword>
<accession>A0ABR9J169</accession>
<dbReference type="InterPro" id="IPR006059">
    <property type="entry name" value="SBP"/>
</dbReference>
<organism evidence="6 7">
    <name type="scientific">Rhizobium viscosum</name>
    <name type="common">Arthrobacter viscosus</name>
    <dbReference type="NCBI Taxonomy" id="1673"/>
    <lineage>
        <taxon>Bacteria</taxon>
        <taxon>Pseudomonadati</taxon>
        <taxon>Pseudomonadota</taxon>
        <taxon>Alphaproteobacteria</taxon>
        <taxon>Hyphomicrobiales</taxon>
        <taxon>Rhizobiaceae</taxon>
        <taxon>Rhizobium/Agrobacterium group</taxon>
        <taxon>Rhizobium</taxon>
    </lineage>
</organism>
<dbReference type="Proteomes" id="UP000620262">
    <property type="component" value="Unassembled WGS sequence"/>
</dbReference>
<sequence length="412" mass="44228">MMKRLLVATSIATLCLVSTASAAEKIEMWVRTGIGDSFKKVVEAYNASHENQVVTTEVPFGELVQKYATAIAGGQAPDALSMDLIYNPAFAAAGQLEDLTDWAKSLPYFNSLSPSHVKLGTYQDKIYGLPLSVETSVFAWNKDLYKKAGLDPEKAPATWEEIEANAEKIRKLGDDTYGFYFSGGGCGGCMIFTFTPLVWGAGADILSEDSKTATLDTPQMRKAVGFYRDMVKKDLVPASAASDNGTSFLSFTNGKIGQQSLGAFAIGTLVTQYPDINFGVTLIPSVDGKTSSFAGGDNFVITKGTKKIDAVKEFLEYIYSMDGQKVMAKYGSLPTRGDIADQVLAGLDPRMQVGLKAISVAKTPYTLQFNDLINSANGPWATFTNAAIFGDDVDGAFSNAQSEMQSIIDSGQ</sequence>
<evidence type="ECO:0000256" key="2">
    <source>
        <dbReference type="ARBA" id="ARBA00022448"/>
    </source>
</evidence>
<evidence type="ECO:0000256" key="4">
    <source>
        <dbReference type="ARBA" id="ARBA00022764"/>
    </source>
</evidence>
<comment type="similarity">
    <text evidence="1">Belongs to the bacterial solute-binding protein 1 family.</text>
</comment>
<keyword evidence="2" id="KW-0813">Transport</keyword>
<dbReference type="SUPFAM" id="SSF53850">
    <property type="entry name" value="Periplasmic binding protein-like II"/>
    <property type="match status" value="1"/>
</dbReference>
<dbReference type="PANTHER" id="PTHR30061:SF50">
    <property type="entry name" value="MALTOSE_MALTODEXTRIN-BINDING PERIPLASMIC PROTEIN"/>
    <property type="match status" value="1"/>
</dbReference>
<evidence type="ECO:0000256" key="5">
    <source>
        <dbReference type="SAM" id="SignalP"/>
    </source>
</evidence>
<dbReference type="RefSeq" id="WP_192732687.1">
    <property type="nucleotide sequence ID" value="NZ_BAAAVL010000004.1"/>
</dbReference>
<dbReference type="EMBL" id="JADBEC010000002">
    <property type="protein sequence ID" value="MBE1509195.1"/>
    <property type="molecule type" value="Genomic_DNA"/>
</dbReference>
<dbReference type="Gene3D" id="3.40.190.10">
    <property type="entry name" value="Periplasmic binding protein-like II"/>
    <property type="match status" value="1"/>
</dbReference>
<protein>
    <submittedName>
        <fullName evidence="6">Multiple sugar transport system substrate-binding protein</fullName>
    </submittedName>
</protein>
<name>A0ABR9J169_RHIVS</name>
<evidence type="ECO:0000313" key="7">
    <source>
        <dbReference type="Proteomes" id="UP000620262"/>
    </source>
</evidence>
<feature type="signal peptide" evidence="5">
    <location>
        <begin position="1"/>
        <end position="22"/>
    </location>
</feature>
<keyword evidence="7" id="KW-1185">Reference proteome</keyword>
<gene>
    <name evidence="6" type="ORF">H4W29_006440</name>
</gene>
<evidence type="ECO:0000256" key="3">
    <source>
        <dbReference type="ARBA" id="ARBA00022729"/>
    </source>
</evidence>
<keyword evidence="3 5" id="KW-0732">Signal</keyword>
<keyword evidence="6" id="KW-0762">Sugar transport</keyword>
<dbReference type="Pfam" id="PF01547">
    <property type="entry name" value="SBP_bac_1"/>
    <property type="match status" value="1"/>
</dbReference>
<dbReference type="PANTHER" id="PTHR30061">
    <property type="entry name" value="MALTOSE-BINDING PERIPLASMIC PROTEIN"/>
    <property type="match status" value="1"/>
</dbReference>
<reference evidence="6 7" key="1">
    <citation type="submission" date="2020-10" db="EMBL/GenBank/DDBJ databases">
        <title>Sequencing the genomes of 1000 actinobacteria strains.</title>
        <authorList>
            <person name="Klenk H.-P."/>
        </authorList>
    </citation>
    <scope>NUCLEOTIDE SEQUENCE [LARGE SCALE GENOMIC DNA]</scope>
    <source>
        <strain evidence="6 7">DSM 7307</strain>
    </source>
</reference>
<feature type="chain" id="PRO_5045715533" evidence="5">
    <location>
        <begin position="23"/>
        <end position="412"/>
    </location>
</feature>
<evidence type="ECO:0000313" key="6">
    <source>
        <dbReference type="EMBL" id="MBE1509195.1"/>
    </source>
</evidence>
<evidence type="ECO:0000256" key="1">
    <source>
        <dbReference type="ARBA" id="ARBA00008520"/>
    </source>
</evidence>
<comment type="caution">
    <text evidence="6">The sequence shown here is derived from an EMBL/GenBank/DDBJ whole genome shotgun (WGS) entry which is preliminary data.</text>
</comment>
<dbReference type="CDD" id="cd13585">
    <property type="entry name" value="PBP2_TMBP_like"/>
    <property type="match status" value="1"/>
</dbReference>